<dbReference type="PROSITE" id="PS01124">
    <property type="entry name" value="HTH_ARAC_FAMILY_2"/>
    <property type="match status" value="1"/>
</dbReference>
<dbReference type="EMBL" id="CP067136">
    <property type="protein sequence ID" value="WCR08461.1"/>
    <property type="molecule type" value="Genomic_DNA"/>
</dbReference>
<protein>
    <submittedName>
        <fullName evidence="6">AraC family transcriptional regulator</fullName>
    </submittedName>
</protein>
<dbReference type="PANTHER" id="PTHR47894">
    <property type="entry name" value="HTH-TYPE TRANSCRIPTIONAL REGULATOR GADX"/>
    <property type="match status" value="1"/>
</dbReference>
<dbReference type="Gene3D" id="1.10.10.60">
    <property type="entry name" value="Homeodomain-like"/>
    <property type="match status" value="1"/>
</dbReference>
<dbReference type="Pfam" id="PF12625">
    <property type="entry name" value="Arabinose_bd"/>
    <property type="match status" value="1"/>
</dbReference>
<evidence type="ECO:0000313" key="7">
    <source>
        <dbReference type="Proteomes" id="UP001219349"/>
    </source>
</evidence>
<keyword evidence="2" id="KW-0238">DNA-binding</keyword>
<reference evidence="6 7" key="1">
    <citation type="submission" date="2021-01" db="EMBL/GenBank/DDBJ databases">
        <title>Biogeographic distribution of Paracoccus.</title>
        <authorList>
            <person name="Hollensteiner J."/>
            <person name="Leineberger J."/>
            <person name="Brinkhoff T."/>
            <person name="Daniel R."/>
        </authorList>
    </citation>
    <scope>NUCLEOTIDE SEQUENCE [LARGE SCALE GENOMIC DNA]</scope>
    <source>
        <strain evidence="6 7">KCTC 22803</strain>
    </source>
</reference>
<dbReference type="SMART" id="SM00342">
    <property type="entry name" value="HTH_ARAC"/>
    <property type="match status" value="1"/>
</dbReference>
<evidence type="ECO:0000256" key="1">
    <source>
        <dbReference type="ARBA" id="ARBA00023015"/>
    </source>
</evidence>
<keyword evidence="1" id="KW-0805">Transcription regulation</keyword>
<proteinExistence type="predicted"/>
<accession>A0ABY7SN83</accession>
<name>A0ABY7SN83_9RHOB</name>
<feature type="compositionally biased region" description="Basic and acidic residues" evidence="4">
    <location>
        <begin position="336"/>
        <end position="345"/>
    </location>
</feature>
<sequence length="345" mass="38660">MERANITPGFVRDALRIAAGQGVDTAALLDTVGLPQHIDRPVTNREYGRLWWQIARELRCEFFGLGERAMRPGSFDLMCQAILPCSNLERALRRALQFLNVILDQPHGRLTVADGLAVISLRDTAQRPAFAYRAYWLILMGVACWLIGRRIPLQRLDFACPAPKDRQDYRSFFGAPVLFGQAQTDLVFDSSYLSLPIVRSETALDSFLRGAPANLLIRYRHDDDISARIRARLGAVPPADWPGFEDTAAMLQLSPATLRRRLRRDGQSFGAIKDELRSVLAQRLLQQDMTVAEVATELGYSEPSAFHRAYVKWTGQSPGAFKRSSQGGERSGNARSVDEFPQRKA</sequence>
<dbReference type="InterPro" id="IPR009057">
    <property type="entry name" value="Homeodomain-like_sf"/>
</dbReference>
<dbReference type="Proteomes" id="UP001219349">
    <property type="component" value="Chromosome"/>
</dbReference>
<evidence type="ECO:0000313" key="6">
    <source>
        <dbReference type="EMBL" id="WCR08461.1"/>
    </source>
</evidence>
<dbReference type="InterPro" id="IPR018060">
    <property type="entry name" value="HTH_AraC"/>
</dbReference>
<evidence type="ECO:0000256" key="3">
    <source>
        <dbReference type="ARBA" id="ARBA00023163"/>
    </source>
</evidence>
<evidence type="ECO:0000256" key="2">
    <source>
        <dbReference type="ARBA" id="ARBA00023125"/>
    </source>
</evidence>
<dbReference type="SUPFAM" id="SSF46689">
    <property type="entry name" value="Homeodomain-like"/>
    <property type="match status" value="1"/>
</dbReference>
<dbReference type="InterPro" id="IPR032687">
    <property type="entry name" value="AraC-type_N"/>
</dbReference>
<dbReference type="PANTHER" id="PTHR47894:SF1">
    <property type="entry name" value="HTH-TYPE TRANSCRIPTIONAL REGULATOR VQSM"/>
    <property type="match status" value="1"/>
</dbReference>
<keyword evidence="7" id="KW-1185">Reference proteome</keyword>
<keyword evidence="3" id="KW-0804">Transcription</keyword>
<feature type="region of interest" description="Disordered" evidence="4">
    <location>
        <begin position="317"/>
        <end position="345"/>
    </location>
</feature>
<feature type="domain" description="HTH araC/xylS-type" evidence="5">
    <location>
        <begin position="223"/>
        <end position="324"/>
    </location>
</feature>
<dbReference type="RefSeq" id="WP_271883350.1">
    <property type="nucleotide sequence ID" value="NZ_CP067136.1"/>
</dbReference>
<evidence type="ECO:0000256" key="4">
    <source>
        <dbReference type="SAM" id="MobiDB-lite"/>
    </source>
</evidence>
<organism evidence="6 7">
    <name type="scientific">Paracoccus fistulariae</name>
    <dbReference type="NCBI Taxonomy" id="658446"/>
    <lineage>
        <taxon>Bacteria</taxon>
        <taxon>Pseudomonadati</taxon>
        <taxon>Pseudomonadota</taxon>
        <taxon>Alphaproteobacteria</taxon>
        <taxon>Rhodobacterales</taxon>
        <taxon>Paracoccaceae</taxon>
        <taxon>Paracoccus</taxon>
    </lineage>
</organism>
<dbReference type="Pfam" id="PF12833">
    <property type="entry name" value="HTH_18"/>
    <property type="match status" value="1"/>
</dbReference>
<evidence type="ECO:0000259" key="5">
    <source>
        <dbReference type="PROSITE" id="PS01124"/>
    </source>
</evidence>
<gene>
    <name evidence="6" type="ORF">JHX87_06520</name>
</gene>